<name>A0A380NNC3_9FIRM</name>
<dbReference type="EMBL" id="UHIO01000001">
    <property type="protein sequence ID" value="SUP44879.1"/>
    <property type="molecule type" value="Genomic_DNA"/>
</dbReference>
<organism evidence="1 2">
    <name type="scientific">Veillonella criceti</name>
    <dbReference type="NCBI Taxonomy" id="103891"/>
    <lineage>
        <taxon>Bacteria</taxon>
        <taxon>Bacillati</taxon>
        <taxon>Bacillota</taxon>
        <taxon>Negativicutes</taxon>
        <taxon>Veillonellales</taxon>
        <taxon>Veillonellaceae</taxon>
        <taxon>Veillonella</taxon>
    </lineage>
</organism>
<dbReference type="AlphaFoldDB" id="A0A380NNC3"/>
<protein>
    <submittedName>
        <fullName evidence="1">Uncharacterized protein</fullName>
    </submittedName>
</protein>
<reference evidence="1 2" key="1">
    <citation type="submission" date="2018-06" db="EMBL/GenBank/DDBJ databases">
        <authorList>
            <consortium name="Pathogen Informatics"/>
            <person name="Doyle S."/>
        </authorList>
    </citation>
    <scope>NUCLEOTIDE SEQUENCE [LARGE SCALE GENOMIC DNA]</scope>
    <source>
        <strain evidence="1 2">NCTC12020</strain>
    </source>
</reference>
<sequence>MNHLGRQLKIYEVNPVSRAETFVSVRFLEEKSTATERTHLNVSGNCKQSDAQIVLHHFLAKRVKRGEA</sequence>
<proteinExistence type="predicted"/>
<keyword evidence="2" id="KW-1185">Reference proteome</keyword>
<dbReference type="Proteomes" id="UP000255367">
    <property type="component" value="Unassembled WGS sequence"/>
</dbReference>
<accession>A0A380NNC3</accession>
<evidence type="ECO:0000313" key="2">
    <source>
        <dbReference type="Proteomes" id="UP000255367"/>
    </source>
</evidence>
<evidence type="ECO:0000313" key="1">
    <source>
        <dbReference type="EMBL" id="SUP44879.1"/>
    </source>
</evidence>
<gene>
    <name evidence="1" type="ORF">NCTC12020_01884</name>
</gene>